<accession>A0A5C1A3V6</accession>
<sequence length="159" mass="17643">MTDRFLPHVTVASVVEHNGVYLLVEEPARSSSHRGSVYNQPAGHLEAGESLETAARREALEESGWQISLTGYLGLYINTAADGITYHSHTFLARPEQRRNTRLDAAIIAAHWLDMATIERLASQQRLRSPLVLRRLHDARAGICHPLSIIHDLSHPSPG</sequence>
<dbReference type="SUPFAM" id="SSF55811">
    <property type="entry name" value="Nudix"/>
    <property type="match status" value="1"/>
</dbReference>
<comment type="cofactor">
    <cofactor evidence="1">
        <name>Mg(2+)</name>
        <dbReference type="ChEBI" id="CHEBI:18420"/>
    </cofactor>
</comment>
<keyword evidence="2" id="KW-0378">Hydrolase</keyword>
<dbReference type="PANTHER" id="PTHR43222:SF11">
    <property type="entry name" value="PHOSPHATASE NUDJ"/>
    <property type="match status" value="1"/>
</dbReference>
<keyword evidence="5" id="KW-1185">Reference proteome</keyword>
<dbReference type="Pfam" id="PF00293">
    <property type="entry name" value="NUDIX"/>
    <property type="match status" value="1"/>
</dbReference>
<dbReference type="InterPro" id="IPR015797">
    <property type="entry name" value="NUDIX_hydrolase-like_dom_sf"/>
</dbReference>
<dbReference type="PANTHER" id="PTHR43222">
    <property type="entry name" value="NUDIX HYDROLASE 23"/>
    <property type="match status" value="1"/>
</dbReference>
<protein>
    <submittedName>
        <fullName evidence="4">NUDIX domain-containing protein</fullName>
    </submittedName>
</protein>
<gene>
    <name evidence="4" type="ORF">FY550_11055</name>
</gene>
<evidence type="ECO:0000313" key="4">
    <source>
        <dbReference type="EMBL" id="QEL11615.1"/>
    </source>
</evidence>
<dbReference type="AlphaFoldDB" id="A0A5C1A3V6"/>
<evidence type="ECO:0000259" key="3">
    <source>
        <dbReference type="PROSITE" id="PS51462"/>
    </source>
</evidence>
<proteinExistence type="predicted"/>
<dbReference type="Proteomes" id="UP000322553">
    <property type="component" value="Chromosome"/>
</dbReference>
<dbReference type="PROSITE" id="PS51462">
    <property type="entry name" value="NUDIX"/>
    <property type="match status" value="1"/>
</dbReference>
<feature type="domain" description="Nudix hydrolase" evidence="3">
    <location>
        <begin position="6"/>
        <end position="134"/>
    </location>
</feature>
<evidence type="ECO:0000256" key="2">
    <source>
        <dbReference type="ARBA" id="ARBA00022801"/>
    </source>
</evidence>
<dbReference type="Gene3D" id="3.90.79.10">
    <property type="entry name" value="Nucleoside Triphosphate Pyrophosphohydrolase"/>
    <property type="match status" value="1"/>
</dbReference>
<dbReference type="RefSeq" id="WP_149054533.1">
    <property type="nucleotide sequence ID" value="NZ_CP043420.1"/>
</dbReference>
<dbReference type="InterPro" id="IPR020084">
    <property type="entry name" value="NUDIX_hydrolase_CS"/>
</dbReference>
<dbReference type="GO" id="GO:0016787">
    <property type="term" value="F:hydrolase activity"/>
    <property type="evidence" value="ECO:0007669"/>
    <property type="project" value="UniProtKB-KW"/>
</dbReference>
<evidence type="ECO:0000256" key="1">
    <source>
        <dbReference type="ARBA" id="ARBA00001946"/>
    </source>
</evidence>
<evidence type="ECO:0000313" key="5">
    <source>
        <dbReference type="Proteomes" id="UP000322553"/>
    </source>
</evidence>
<dbReference type="PROSITE" id="PS00893">
    <property type="entry name" value="NUDIX_BOX"/>
    <property type="match status" value="1"/>
</dbReference>
<reference evidence="4 5" key="1">
    <citation type="submission" date="2019-08" db="EMBL/GenBank/DDBJ databases">
        <title>Complete genome sequence of Kushneria sp. YCWA18, a halophilic phosphate-solubilizing bacterium isolated from Daqiao saltern in China.</title>
        <authorList>
            <person name="Du G.-X."/>
            <person name="Qu L.-Y."/>
        </authorList>
    </citation>
    <scope>NUCLEOTIDE SEQUENCE [LARGE SCALE GENOMIC DNA]</scope>
    <source>
        <strain evidence="4 5">YCWA18</strain>
    </source>
</reference>
<dbReference type="InterPro" id="IPR000086">
    <property type="entry name" value="NUDIX_hydrolase_dom"/>
</dbReference>
<organism evidence="4 5">
    <name type="scientific">Kushneria phosphatilytica</name>
    <dbReference type="NCBI Taxonomy" id="657387"/>
    <lineage>
        <taxon>Bacteria</taxon>
        <taxon>Pseudomonadati</taxon>
        <taxon>Pseudomonadota</taxon>
        <taxon>Gammaproteobacteria</taxon>
        <taxon>Oceanospirillales</taxon>
        <taxon>Halomonadaceae</taxon>
        <taxon>Kushneria</taxon>
    </lineage>
</organism>
<dbReference type="EMBL" id="CP043420">
    <property type="protein sequence ID" value="QEL11615.1"/>
    <property type="molecule type" value="Genomic_DNA"/>
</dbReference>
<name>A0A5C1A3V6_9GAMM</name>
<dbReference type="KEGG" id="kuy:FY550_11055"/>